<proteinExistence type="predicted"/>
<dbReference type="Pfam" id="PF02721">
    <property type="entry name" value="DUF223"/>
    <property type="match status" value="1"/>
</dbReference>
<dbReference type="EMBL" id="OX459123">
    <property type="protein sequence ID" value="CAI9111651.1"/>
    <property type="molecule type" value="Genomic_DNA"/>
</dbReference>
<sequence>MAKEAIVYLYKYIYRSLIAAPIPPAVDMAAPIQADADPPMQAAQRYIADINGLISTRSNHFQIVVHVMSIWKMLDNTKQKDVKSLELALIDDHGGKIQATIPVRFMKDFVDRFTKGCTRRISNFDHALNINGDYCCAKHEYKIVFEPNTLVEYVFDFDIPNHVFEFTPFAGITSFMANFDYCCVIVGYSDPITKEEKKRITVELEDER</sequence>
<dbReference type="AlphaFoldDB" id="A0AAV1DUS8"/>
<evidence type="ECO:0000313" key="3">
    <source>
        <dbReference type="Proteomes" id="UP001161247"/>
    </source>
</evidence>
<dbReference type="InterPro" id="IPR012340">
    <property type="entry name" value="NA-bd_OB-fold"/>
</dbReference>
<dbReference type="Proteomes" id="UP001161247">
    <property type="component" value="Chromosome 6"/>
</dbReference>
<dbReference type="SUPFAM" id="SSF50249">
    <property type="entry name" value="Nucleic acid-binding proteins"/>
    <property type="match status" value="1"/>
</dbReference>
<accession>A0AAV1DUS8</accession>
<name>A0AAV1DUS8_OLDCO</name>
<dbReference type="PANTHER" id="PTHR47165">
    <property type="entry name" value="OS03G0429900 PROTEIN"/>
    <property type="match status" value="1"/>
</dbReference>
<protein>
    <submittedName>
        <fullName evidence="2">OLC1v1011934C1</fullName>
    </submittedName>
</protein>
<dbReference type="InterPro" id="IPR003871">
    <property type="entry name" value="RFA1B/D_OB_1st"/>
</dbReference>
<evidence type="ECO:0000259" key="1">
    <source>
        <dbReference type="Pfam" id="PF02721"/>
    </source>
</evidence>
<feature type="domain" description="Replication protein A 70 kDa DNA-binding subunit B/D first OB fold" evidence="1">
    <location>
        <begin position="57"/>
        <end position="152"/>
    </location>
</feature>
<dbReference type="CDD" id="cd04480">
    <property type="entry name" value="RPA1_DBD_A_like"/>
    <property type="match status" value="1"/>
</dbReference>
<evidence type="ECO:0000313" key="2">
    <source>
        <dbReference type="EMBL" id="CAI9111651.1"/>
    </source>
</evidence>
<keyword evidence="3" id="KW-1185">Reference proteome</keyword>
<dbReference type="PANTHER" id="PTHR47165:SF4">
    <property type="entry name" value="OS03G0429900 PROTEIN"/>
    <property type="match status" value="1"/>
</dbReference>
<organism evidence="2 3">
    <name type="scientific">Oldenlandia corymbosa var. corymbosa</name>
    <dbReference type="NCBI Taxonomy" id="529605"/>
    <lineage>
        <taxon>Eukaryota</taxon>
        <taxon>Viridiplantae</taxon>
        <taxon>Streptophyta</taxon>
        <taxon>Embryophyta</taxon>
        <taxon>Tracheophyta</taxon>
        <taxon>Spermatophyta</taxon>
        <taxon>Magnoliopsida</taxon>
        <taxon>eudicotyledons</taxon>
        <taxon>Gunneridae</taxon>
        <taxon>Pentapetalae</taxon>
        <taxon>asterids</taxon>
        <taxon>lamiids</taxon>
        <taxon>Gentianales</taxon>
        <taxon>Rubiaceae</taxon>
        <taxon>Rubioideae</taxon>
        <taxon>Spermacoceae</taxon>
        <taxon>Hedyotis-Oldenlandia complex</taxon>
        <taxon>Oldenlandia</taxon>
    </lineage>
</organism>
<gene>
    <name evidence="2" type="ORF">OLC1_LOCUS18991</name>
</gene>
<dbReference type="Gene3D" id="2.40.50.140">
    <property type="entry name" value="Nucleic acid-binding proteins"/>
    <property type="match status" value="1"/>
</dbReference>
<reference evidence="2" key="1">
    <citation type="submission" date="2023-03" db="EMBL/GenBank/DDBJ databases">
        <authorList>
            <person name="Julca I."/>
        </authorList>
    </citation>
    <scope>NUCLEOTIDE SEQUENCE</scope>
</reference>